<proteinExistence type="predicted"/>
<evidence type="ECO:0000313" key="1">
    <source>
        <dbReference type="EMBL" id="PLN81707.1"/>
    </source>
</evidence>
<dbReference type="AlphaFoldDB" id="A0A2J5HWI9"/>
<accession>A0A2J5HWI9</accession>
<gene>
    <name evidence="1" type="ORF">BDW42DRAFT_168485</name>
</gene>
<dbReference type="EMBL" id="KZ559534">
    <property type="protein sequence ID" value="PLN81707.1"/>
    <property type="molecule type" value="Genomic_DNA"/>
</dbReference>
<dbReference type="Proteomes" id="UP000235023">
    <property type="component" value="Unassembled WGS sequence"/>
</dbReference>
<evidence type="ECO:0000313" key="2">
    <source>
        <dbReference type="Proteomes" id="UP000235023"/>
    </source>
</evidence>
<keyword evidence="2" id="KW-1185">Reference proteome</keyword>
<reference evidence="2" key="1">
    <citation type="submission" date="2017-12" db="EMBL/GenBank/DDBJ databases">
        <authorList>
            <consortium name="DOE Joint Genome Institute"/>
            <person name="Mondo S.J."/>
            <person name="Kjaerbolling I."/>
            <person name="Vesth T.C."/>
            <person name="Frisvad J.C."/>
            <person name="Nybo J.L."/>
            <person name="Theobald S."/>
            <person name="Kuo A."/>
            <person name="Bowyer P."/>
            <person name="Matsuda Y."/>
            <person name="Lyhne E.K."/>
            <person name="Kogle M.E."/>
            <person name="Clum A."/>
            <person name="Lipzen A."/>
            <person name="Salamov A."/>
            <person name="Ngan C.Y."/>
            <person name="Daum C."/>
            <person name="Chiniquy J."/>
            <person name="Barry K."/>
            <person name="LaButti K."/>
            <person name="Haridas S."/>
            <person name="Simmons B.A."/>
            <person name="Magnuson J.K."/>
            <person name="Mortensen U.H."/>
            <person name="Larsen T.O."/>
            <person name="Grigoriev I.V."/>
            <person name="Baker S.E."/>
            <person name="Andersen M.R."/>
            <person name="Nordberg H.P."/>
            <person name="Cantor M.N."/>
            <person name="Hua S.X."/>
        </authorList>
    </citation>
    <scope>NUCLEOTIDE SEQUENCE [LARGE SCALE GENOMIC DNA]</scope>
    <source>
        <strain evidence="2">IBT 19404</strain>
    </source>
</reference>
<name>A0A2J5HWI9_9EURO</name>
<protein>
    <submittedName>
        <fullName evidence="1">Uncharacterized protein</fullName>
    </submittedName>
</protein>
<sequence>MQLEPRYSHARRNMRRGVLVLPRETFGVCWVEATKPSPPFKASLDYSGLVCFVWGISAASKRSDCLLHARGRYCAVRILPLLL</sequence>
<organism evidence="1 2">
    <name type="scientific">Aspergillus taichungensis</name>
    <dbReference type="NCBI Taxonomy" id="482145"/>
    <lineage>
        <taxon>Eukaryota</taxon>
        <taxon>Fungi</taxon>
        <taxon>Dikarya</taxon>
        <taxon>Ascomycota</taxon>
        <taxon>Pezizomycotina</taxon>
        <taxon>Eurotiomycetes</taxon>
        <taxon>Eurotiomycetidae</taxon>
        <taxon>Eurotiales</taxon>
        <taxon>Aspergillaceae</taxon>
        <taxon>Aspergillus</taxon>
        <taxon>Aspergillus subgen. Circumdati</taxon>
    </lineage>
</organism>